<comment type="caution">
    <text evidence="1">The sequence shown here is derived from an EMBL/GenBank/DDBJ whole genome shotgun (WGS) entry which is preliminary data.</text>
</comment>
<organism evidence="1 2">
    <name type="scientific">Symbiodinium natans</name>
    <dbReference type="NCBI Taxonomy" id="878477"/>
    <lineage>
        <taxon>Eukaryota</taxon>
        <taxon>Sar</taxon>
        <taxon>Alveolata</taxon>
        <taxon>Dinophyceae</taxon>
        <taxon>Suessiales</taxon>
        <taxon>Symbiodiniaceae</taxon>
        <taxon>Symbiodinium</taxon>
    </lineage>
</organism>
<gene>
    <name evidence="1" type="ORF">SNAT2548_LOCUS34604</name>
</gene>
<reference evidence="1" key="1">
    <citation type="submission" date="2021-02" db="EMBL/GenBank/DDBJ databases">
        <authorList>
            <person name="Dougan E. K."/>
            <person name="Rhodes N."/>
            <person name="Thang M."/>
            <person name="Chan C."/>
        </authorList>
    </citation>
    <scope>NUCLEOTIDE SEQUENCE</scope>
</reference>
<protein>
    <submittedName>
        <fullName evidence="1">Uncharacterized protein</fullName>
    </submittedName>
</protein>
<evidence type="ECO:0000313" key="1">
    <source>
        <dbReference type="EMBL" id="CAE7608722.1"/>
    </source>
</evidence>
<evidence type="ECO:0000313" key="2">
    <source>
        <dbReference type="Proteomes" id="UP000604046"/>
    </source>
</evidence>
<dbReference type="AlphaFoldDB" id="A0A812VBS3"/>
<dbReference type="Proteomes" id="UP000604046">
    <property type="component" value="Unassembled WGS sequence"/>
</dbReference>
<keyword evidence="2" id="KW-1185">Reference proteome</keyword>
<name>A0A812VBS3_9DINO</name>
<accession>A0A812VBS3</accession>
<proteinExistence type="predicted"/>
<sequence length="137" mass="15813">MLRDGSCRRTASTSTRLALGSIPVTRLCRHVGNTHVTMVFFAELVLQAKLTPNHRLRRPRLRWWCTVLVLPMRSQDFFIDLSKRIAASWRSILSARQQAYFGALVQIGPVNEEPCRRHVGETAHRRRFAHHSDRLVS</sequence>
<dbReference type="EMBL" id="CAJNDS010002819">
    <property type="protein sequence ID" value="CAE7608722.1"/>
    <property type="molecule type" value="Genomic_DNA"/>
</dbReference>